<gene>
    <name evidence="2" type="ORF">A3H78_01465</name>
</gene>
<proteinExistence type="predicted"/>
<dbReference type="InterPro" id="IPR036515">
    <property type="entry name" value="Transposase_17_sf"/>
</dbReference>
<evidence type="ECO:0000259" key="1">
    <source>
        <dbReference type="SMART" id="SM01321"/>
    </source>
</evidence>
<dbReference type="GO" id="GO:0004803">
    <property type="term" value="F:transposase activity"/>
    <property type="evidence" value="ECO:0007669"/>
    <property type="project" value="InterPro"/>
</dbReference>
<protein>
    <recommendedName>
        <fullName evidence="1">Transposase IS200-like domain-containing protein</fullName>
    </recommendedName>
</protein>
<dbReference type="SUPFAM" id="SSF143422">
    <property type="entry name" value="Transposase IS200-like"/>
    <property type="match status" value="1"/>
</dbReference>
<dbReference type="AlphaFoldDB" id="A0A1F7JJ15"/>
<dbReference type="Proteomes" id="UP000177418">
    <property type="component" value="Unassembled WGS sequence"/>
</dbReference>
<dbReference type="InterPro" id="IPR002686">
    <property type="entry name" value="Transposase_17"/>
</dbReference>
<feature type="domain" description="Transposase IS200-like" evidence="1">
    <location>
        <begin position="9"/>
        <end position="153"/>
    </location>
</feature>
<reference evidence="2 3" key="1">
    <citation type="journal article" date="2016" name="Nat. Commun.">
        <title>Thousands of microbial genomes shed light on interconnected biogeochemical processes in an aquifer system.</title>
        <authorList>
            <person name="Anantharaman K."/>
            <person name="Brown C.T."/>
            <person name="Hug L.A."/>
            <person name="Sharon I."/>
            <person name="Castelle C.J."/>
            <person name="Probst A.J."/>
            <person name="Thomas B.C."/>
            <person name="Singh A."/>
            <person name="Wilkins M.J."/>
            <person name="Karaoz U."/>
            <person name="Brodie E.L."/>
            <person name="Williams K.H."/>
            <person name="Hubbard S.S."/>
            <person name="Banfield J.F."/>
        </authorList>
    </citation>
    <scope>NUCLEOTIDE SEQUENCE [LARGE SCALE GENOMIC DNA]</scope>
</reference>
<sequence length="224" mass="26195">MPGRKIPLVNDKIYHIFNKTIDHKKVFEFTASSYLFLDLLKYYRSNNATVSYSKFKKMPPKLQGQIINKISIKNSHKVRILAYCLMPNHFHLLLQQLKANGISKYIADVLNSFTRFTNTKTVRNGPIFLTQFKAVEIVTREQLIHGTRYIHLNPYTTRVIKIKEQLVNYQWSSLHEYAKKGGIKLISTDMVLTEFKHNRESLIKFTLDHAETQKKLGAIKDYES</sequence>
<evidence type="ECO:0000313" key="2">
    <source>
        <dbReference type="EMBL" id="OGK55602.1"/>
    </source>
</evidence>
<evidence type="ECO:0000313" key="3">
    <source>
        <dbReference type="Proteomes" id="UP000177418"/>
    </source>
</evidence>
<comment type="caution">
    <text evidence="2">The sequence shown here is derived from an EMBL/GenBank/DDBJ whole genome shotgun (WGS) entry which is preliminary data.</text>
</comment>
<dbReference type="SMART" id="SM01321">
    <property type="entry name" value="Y1_Tnp"/>
    <property type="match status" value="1"/>
</dbReference>
<name>A0A1F7JJ15_9BACT</name>
<dbReference type="PANTHER" id="PTHR34322:SF2">
    <property type="entry name" value="TRANSPOSASE IS200-LIKE DOMAIN-CONTAINING PROTEIN"/>
    <property type="match status" value="1"/>
</dbReference>
<dbReference type="GO" id="GO:0003677">
    <property type="term" value="F:DNA binding"/>
    <property type="evidence" value="ECO:0007669"/>
    <property type="project" value="InterPro"/>
</dbReference>
<dbReference type="PANTHER" id="PTHR34322">
    <property type="entry name" value="TRANSPOSASE, Y1_TNP DOMAIN-CONTAINING"/>
    <property type="match status" value="1"/>
</dbReference>
<dbReference type="GO" id="GO:0006313">
    <property type="term" value="P:DNA transposition"/>
    <property type="evidence" value="ECO:0007669"/>
    <property type="project" value="InterPro"/>
</dbReference>
<dbReference type="Pfam" id="PF01797">
    <property type="entry name" value="Y1_Tnp"/>
    <property type="match status" value="1"/>
</dbReference>
<dbReference type="Gene3D" id="3.30.70.1290">
    <property type="entry name" value="Transposase IS200-like"/>
    <property type="match status" value="1"/>
</dbReference>
<dbReference type="EMBL" id="MGAV01000001">
    <property type="protein sequence ID" value="OGK55602.1"/>
    <property type="molecule type" value="Genomic_DNA"/>
</dbReference>
<organism evidence="2 3">
    <name type="scientific">Candidatus Roizmanbacteria bacterium RIFCSPLOWO2_02_FULL_36_11</name>
    <dbReference type="NCBI Taxonomy" id="1802071"/>
    <lineage>
        <taxon>Bacteria</taxon>
        <taxon>Candidatus Roizmaniibacteriota</taxon>
    </lineage>
</organism>
<accession>A0A1F7JJ15</accession>